<dbReference type="Proteomes" id="UP000676336">
    <property type="component" value="Unassembled WGS sequence"/>
</dbReference>
<evidence type="ECO:0000313" key="1">
    <source>
        <dbReference type="EMBL" id="CAF4189989.1"/>
    </source>
</evidence>
<accession>A0A8S3KA67</accession>
<dbReference type="Proteomes" id="UP000681720">
    <property type="component" value="Unassembled WGS sequence"/>
</dbReference>
<proteinExistence type="predicted"/>
<protein>
    <submittedName>
        <fullName evidence="2">Uncharacterized protein</fullName>
    </submittedName>
</protein>
<evidence type="ECO:0000313" key="3">
    <source>
        <dbReference type="Proteomes" id="UP000676336"/>
    </source>
</evidence>
<dbReference type="EMBL" id="CAJOBJ010016922">
    <property type="protein sequence ID" value="CAF4189989.1"/>
    <property type="molecule type" value="Genomic_DNA"/>
</dbReference>
<sequence length="86" mass="9968">NNINITIDIEFLSRSIFGKLFQLRKQYLITGLDVDIAGQSFVRKNLLDELLIGKLLNFSTLAYPNLAKSWFRFAAWAYLWGRELLA</sequence>
<organism evidence="2 3">
    <name type="scientific">Rotaria magnacalcarata</name>
    <dbReference type="NCBI Taxonomy" id="392030"/>
    <lineage>
        <taxon>Eukaryota</taxon>
        <taxon>Metazoa</taxon>
        <taxon>Spiralia</taxon>
        <taxon>Gnathifera</taxon>
        <taxon>Rotifera</taxon>
        <taxon>Eurotatoria</taxon>
        <taxon>Bdelloidea</taxon>
        <taxon>Philodinida</taxon>
        <taxon>Philodinidae</taxon>
        <taxon>Rotaria</taxon>
    </lineage>
</organism>
<gene>
    <name evidence="1" type="ORF">GIL414_LOCUS21165</name>
    <name evidence="2" type="ORF">SMN809_LOCUS85420</name>
</gene>
<name>A0A8S3KA67_9BILA</name>
<dbReference type="AlphaFoldDB" id="A0A8S3KA67"/>
<comment type="caution">
    <text evidence="2">The sequence shown here is derived from an EMBL/GenBank/DDBJ whole genome shotgun (WGS) entry which is preliminary data.</text>
</comment>
<feature type="non-terminal residue" evidence="2">
    <location>
        <position position="1"/>
    </location>
</feature>
<dbReference type="EMBL" id="CAJOBI010364760">
    <property type="protein sequence ID" value="CAF5227746.1"/>
    <property type="molecule type" value="Genomic_DNA"/>
</dbReference>
<reference evidence="2" key="1">
    <citation type="submission" date="2021-02" db="EMBL/GenBank/DDBJ databases">
        <authorList>
            <person name="Nowell W R."/>
        </authorList>
    </citation>
    <scope>NUCLEOTIDE SEQUENCE</scope>
</reference>
<evidence type="ECO:0000313" key="2">
    <source>
        <dbReference type="EMBL" id="CAF5227746.1"/>
    </source>
</evidence>